<dbReference type="InterPro" id="IPR046347">
    <property type="entry name" value="bZIP_sf"/>
</dbReference>
<organism evidence="7 8">
    <name type="scientific">Strongylocentrotus purpuratus</name>
    <name type="common">Purple sea urchin</name>
    <dbReference type="NCBI Taxonomy" id="7668"/>
    <lineage>
        <taxon>Eukaryota</taxon>
        <taxon>Metazoa</taxon>
        <taxon>Echinodermata</taxon>
        <taxon>Eleutherozoa</taxon>
        <taxon>Echinozoa</taxon>
        <taxon>Echinoidea</taxon>
        <taxon>Euechinoidea</taxon>
        <taxon>Echinacea</taxon>
        <taxon>Camarodonta</taxon>
        <taxon>Echinidea</taxon>
        <taxon>Strongylocentrotidae</taxon>
        <taxon>Strongylocentrotus</taxon>
    </lineage>
</organism>
<dbReference type="InParanoid" id="A0A7M7RBA2"/>
<evidence type="ECO:0000313" key="8">
    <source>
        <dbReference type="Proteomes" id="UP000007110"/>
    </source>
</evidence>
<feature type="domain" description="BZIP" evidence="6">
    <location>
        <begin position="158"/>
        <end position="221"/>
    </location>
</feature>
<dbReference type="FunFam" id="1.20.5.170:FF:000006">
    <property type="entry name" value="fos-related antigen 2 isoform X1"/>
    <property type="match status" value="1"/>
</dbReference>
<keyword evidence="4" id="KW-0175">Coiled coil</keyword>
<keyword evidence="3" id="KW-0804">Transcription</keyword>
<feature type="region of interest" description="Disordered" evidence="5">
    <location>
        <begin position="279"/>
        <end position="324"/>
    </location>
</feature>
<dbReference type="OrthoDB" id="10065720at2759"/>
<accession>A0A7M7RBA2</accession>
<dbReference type="Pfam" id="PF00170">
    <property type="entry name" value="bZIP_1"/>
    <property type="match status" value="1"/>
</dbReference>
<dbReference type="SMART" id="SM00338">
    <property type="entry name" value="BRLZ"/>
    <property type="match status" value="1"/>
</dbReference>
<evidence type="ECO:0000256" key="2">
    <source>
        <dbReference type="ARBA" id="ARBA00023125"/>
    </source>
</evidence>
<evidence type="ECO:0000313" key="7">
    <source>
        <dbReference type="EnsemblMetazoa" id="XP_785025"/>
    </source>
</evidence>
<feature type="coiled-coil region" evidence="4">
    <location>
        <begin position="183"/>
        <end position="224"/>
    </location>
</feature>
<dbReference type="GO" id="GO:0000981">
    <property type="term" value="F:DNA-binding transcription factor activity, RNA polymerase II-specific"/>
    <property type="evidence" value="ECO:0000318"/>
    <property type="project" value="GO_Central"/>
</dbReference>
<evidence type="ECO:0000256" key="3">
    <source>
        <dbReference type="ARBA" id="ARBA00023163"/>
    </source>
</evidence>
<dbReference type="PRINTS" id="PR00042">
    <property type="entry name" value="LEUZIPPRFOS"/>
</dbReference>
<evidence type="ECO:0000256" key="5">
    <source>
        <dbReference type="SAM" id="MobiDB-lite"/>
    </source>
</evidence>
<protein>
    <recommendedName>
        <fullName evidence="6">BZIP domain-containing protein</fullName>
    </recommendedName>
</protein>
<dbReference type="CDD" id="cd14721">
    <property type="entry name" value="bZIP_Fos"/>
    <property type="match status" value="1"/>
</dbReference>
<dbReference type="GeneID" id="579838"/>
<evidence type="ECO:0000256" key="4">
    <source>
        <dbReference type="SAM" id="Coils"/>
    </source>
</evidence>
<dbReference type="SUPFAM" id="SSF57959">
    <property type="entry name" value="Leucine zipper domain"/>
    <property type="match status" value="1"/>
</dbReference>
<dbReference type="EnsemblMetazoa" id="XM_779932">
    <property type="protein sequence ID" value="XP_785025"/>
    <property type="gene ID" value="LOC579838"/>
</dbReference>
<reference evidence="7" key="2">
    <citation type="submission" date="2021-01" db="UniProtKB">
        <authorList>
            <consortium name="EnsemblMetazoa"/>
        </authorList>
    </citation>
    <scope>IDENTIFICATION</scope>
</reference>
<dbReference type="Gene3D" id="1.20.5.170">
    <property type="match status" value="1"/>
</dbReference>
<dbReference type="GO" id="GO:0005634">
    <property type="term" value="C:nucleus"/>
    <property type="evidence" value="ECO:0000318"/>
    <property type="project" value="GO_Central"/>
</dbReference>
<dbReference type="GO" id="GO:0000978">
    <property type="term" value="F:RNA polymerase II cis-regulatory region sequence-specific DNA binding"/>
    <property type="evidence" value="ECO:0000318"/>
    <property type="project" value="GO_Central"/>
</dbReference>
<evidence type="ECO:0000259" key="6">
    <source>
        <dbReference type="PROSITE" id="PS50217"/>
    </source>
</evidence>
<dbReference type="PANTHER" id="PTHR23351:SF24">
    <property type="entry name" value="ACTIVATING TRANSCRIPTION FACTOR 3-RELATED"/>
    <property type="match status" value="1"/>
</dbReference>
<dbReference type="RefSeq" id="XP_785025.3">
    <property type="nucleotide sequence ID" value="XM_779932.5"/>
</dbReference>
<dbReference type="PANTHER" id="PTHR23351">
    <property type="entry name" value="FOS TRANSCRIPTION FACTOR-RELATED"/>
    <property type="match status" value="1"/>
</dbReference>
<proteinExistence type="predicted"/>
<feature type="region of interest" description="Disordered" evidence="5">
    <location>
        <begin position="106"/>
        <end position="170"/>
    </location>
</feature>
<keyword evidence="2" id="KW-0238">DNA-binding</keyword>
<sequence length="324" mass="35284">MYPTINMPADDGIQDLLTTMASGCMPATSEDYTASEDIMDISSYAPSISSHVTSLPNAIPTSVITPTTSLTGGSWLEHPNNIHGGSFVPPPVSSHNGYHSPAVVRGGGGLGGQHPHHPHQRIVRERGDLDMYRMSPSTGGRRRGRDDDVSRNLSPEERDKRRVRRERNKLAAAKCRQRRVDHTNTLINETEDWEEKNSTLEQEISKLQQQKEQLEFILEAHKAMCRKNKVNKETTTTASCTTATTCHANTVASLDTPTTEVVTPTRLFNFAGMSEGVMGGTNHSSSGSSSSSCGREAMSIKSENSSSGSDMSSPESARRTLIQL</sequence>
<dbReference type="OMA" id="AMSCGRE"/>
<dbReference type="AlphaFoldDB" id="A0A7M7RBA2"/>
<dbReference type="PROSITE" id="PS50217">
    <property type="entry name" value="BZIP"/>
    <property type="match status" value="1"/>
</dbReference>
<dbReference type="Proteomes" id="UP000007110">
    <property type="component" value="Unassembled WGS sequence"/>
</dbReference>
<feature type="compositionally biased region" description="Low complexity" evidence="5">
    <location>
        <begin position="302"/>
        <end position="315"/>
    </location>
</feature>
<keyword evidence="8" id="KW-1185">Reference proteome</keyword>
<dbReference type="InterPro" id="IPR000837">
    <property type="entry name" value="AP-1"/>
</dbReference>
<reference evidence="8" key="1">
    <citation type="submission" date="2015-02" db="EMBL/GenBank/DDBJ databases">
        <title>Genome sequencing for Strongylocentrotus purpuratus.</title>
        <authorList>
            <person name="Murali S."/>
            <person name="Liu Y."/>
            <person name="Vee V."/>
            <person name="English A."/>
            <person name="Wang M."/>
            <person name="Skinner E."/>
            <person name="Han Y."/>
            <person name="Muzny D.M."/>
            <person name="Worley K.C."/>
            <person name="Gibbs R.A."/>
        </authorList>
    </citation>
    <scope>NUCLEOTIDE SEQUENCE</scope>
</reference>
<name>A0A7M7RBA2_STRPU</name>
<feature type="compositionally biased region" description="Basic and acidic residues" evidence="5">
    <location>
        <begin position="144"/>
        <end position="160"/>
    </location>
</feature>
<dbReference type="PROSITE" id="PS00036">
    <property type="entry name" value="BZIP_BASIC"/>
    <property type="match status" value="1"/>
</dbReference>
<keyword evidence="1" id="KW-0805">Transcription regulation</keyword>
<dbReference type="InterPro" id="IPR004827">
    <property type="entry name" value="bZIP"/>
</dbReference>
<feature type="compositionally biased region" description="Basic and acidic residues" evidence="5">
    <location>
        <begin position="122"/>
        <end position="131"/>
    </location>
</feature>
<dbReference type="GO" id="GO:0006357">
    <property type="term" value="P:regulation of transcription by RNA polymerase II"/>
    <property type="evidence" value="ECO:0000318"/>
    <property type="project" value="GO_Central"/>
</dbReference>
<evidence type="ECO:0000256" key="1">
    <source>
        <dbReference type="ARBA" id="ARBA00023015"/>
    </source>
</evidence>